<evidence type="ECO:0000313" key="4">
    <source>
        <dbReference type="Proteomes" id="UP001331561"/>
    </source>
</evidence>
<dbReference type="Proteomes" id="UP001331561">
    <property type="component" value="Unassembled WGS sequence"/>
</dbReference>
<name>A0ABU6K051_9RHOO</name>
<proteinExistence type="predicted"/>
<accession>A0ABU6K051</accession>
<keyword evidence="1 2" id="KW-0732">Signal</keyword>
<feature type="signal peptide" evidence="2">
    <location>
        <begin position="1"/>
        <end position="20"/>
    </location>
</feature>
<gene>
    <name evidence="3" type="ORF">VVD49_02590</name>
</gene>
<dbReference type="PROSITE" id="PS51257">
    <property type="entry name" value="PROKAR_LIPOPROTEIN"/>
    <property type="match status" value="1"/>
</dbReference>
<dbReference type="RefSeq" id="WP_327597563.1">
    <property type="nucleotide sequence ID" value="NZ_JAYXHS010000001.1"/>
</dbReference>
<evidence type="ECO:0000256" key="1">
    <source>
        <dbReference type="ARBA" id="ARBA00022729"/>
    </source>
</evidence>
<evidence type="ECO:0000313" key="3">
    <source>
        <dbReference type="EMBL" id="MEC5384590.1"/>
    </source>
</evidence>
<sequence>MSLRTLALYVAVLLSLGACATVENIGELHVGTATETDATKAAGRKPVYIWNNTDGTRTLDYSNQPLGGTTSWFVTIDAGGKILAKQRIEVDPRNNGVAVGMSTDQVRRMLGSPRGVATYVSGEDVWEWNTDTTGGPGEYVRFNVYFRNGVVHRTASRTVRRGECSSNMSC</sequence>
<dbReference type="Gene3D" id="3.30.1450.10">
    <property type="match status" value="1"/>
</dbReference>
<organism evidence="3 4">
    <name type="scientific">Uliginosibacterium silvisoli</name>
    <dbReference type="NCBI Taxonomy" id="3114758"/>
    <lineage>
        <taxon>Bacteria</taxon>
        <taxon>Pseudomonadati</taxon>
        <taxon>Pseudomonadota</taxon>
        <taxon>Betaproteobacteria</taxon>
        <taxon>Rhodocyclales</taxon>
        <taxon>Zoogloeaceae</taxon>
        <taxon>Uliginosibacterium</taxon>
    </lineage>
</organism>
<evidence type="ECO:0008006" key="5">
    <source>
        <dbReference type="Google" id="ProtNLM"/>
    </source>
</evidence>
<dbReference type="EMBL" id="JAYXHS010000001">
    <property type="protein sequence ID" value="MEC5384590.1"/>
    <property type="molecule type" value="Genomic_DNA"/>
</dbReference>
<feature type="chain" id="PRO_5045765465" description="Outer membrane protein assembly factor BamE" evidence="2">
    <location>
        <begin position="21"/>
        <end position="170"/>
    </location>
</feature>
<reference evidence="3 4" key="1">
    <citation type="submission" date="2024-01" db="EMBL/GenBank/DDBJ databases">
        <title>Uliginosibacterium soil sp. nov.</title>
        <authorList>
            <person name="Lv Y."/>
        </authorList>
    </citation>
    <scope>NUCLEOTIDE SEQUENCE [LARGE SCALE GENOMIC DNA]</scope>
    <source>
        <strain evidence="3 4">H3</strain>
    </source>
</reference>
<comment type="caution">
    <text evidence="3">The sequence shown here is derived from an EMBL/GenBank/DDBJ whole genome shotgun (WGS) entry which is preliminary data.</text>
</comment>
<evidence type="ECO:0000256" key="2">
    <source>
        <dbReference type="SAM" id="SignalP"/>
    </source>
</evidence>
<dbReference type="InterPro" id="IPR037873">
    <property type="entry name" value="BamE-like"/>
</dbReference>
<keyword evidence="4" id="KW-1185">Reference proteome</keyword>
<protein>
    <recommendedName>
        <fullName evidence="5">Outer membrane protein assembly factor BamE</fullName>
    </recommendedName>
</protein>